<dbReference type="EMBL" id="SMBU01000013">
    <property type="protein sequence ID" value="TCU96313.1"/>
    <property type="molecule type" value="Genomic_DNA"/>
</dbReference>
<evidence type="ECO:0000313" key="2">
    <source>
        <dbReference type="Proteomes" id="UP000295110"/>
    </source>
</evidence>
<organism evidence="1 2">
    <name type="scientific">Roseateles saccharophilus</name>
    <name type="common">Pseudomonas saccharophila</name>
    <dbReference type="NCBI Taxonomy" id="304"/>
    <lineage>
        <taxon>Bacteria</taxon>
        <taxon>Pseudomonadati</taxon>
        <taxon>Pseudomonadota</taxon>
        <taxon>Betaproteobacteria</taxon>
        <taxon>Burkholderiales</taxon>
        <taxon>Sphaerotilaceae</taxon>
        <taxon>Roseateles</taxon>
    </lineage>
</organism>
<dbReference type="AlphaFoldDB" id="A0A4R3UZL3"/>
<sequence length="581" mass="62595">MTPGHDRSGSHGAKDLLTMSDTHAGSLDPALIALIEAGWPDMAARLGERREAFVERVGEQARSQGLLDANSAARYLNLCFAFGPAFETRPENEWALALLVDERLGNWVKLHQLVHTGAEELARRGGEAQLLRVNDARLIDALDRLARVDGDTPPLPRQACDIEALEFRALDLDWRREYRLEGGAWQHLPGPPPPPALRVGGGEPAVDRLCLLSQAASEGPQTLLQVRQALHGRCGLPVPHPQLRWLGGHGLMTAQGHAAQSTSWTVGALPPPAAAPGWGALLLQEPSPELTLLELNCCGLRDHGVPLGSQHLKVWAWPAQQWLLTWQRDRLLEQTWPRQASAPPLPPASQGLRLRLARDGAPRAAPKWAEGLGPGIEAALMAGAEKLFSAWSASAQSPRMSLRAGLFNGHAAMTWGLREGAAGLKSEPLLRFVGDFKLGMTLDLVLSGEIEQAGARTQLALRIALSTELALQLNRDTAEPPLAEVLEPVQQRVRCPVTLEFTPLASETGLLWSEFGPPTGALVGAFGLRQSPQGGGAWQWFLQLALEPVVAPMAVQDPLLGRSGQHVALLGSVALLDWSLG</sequence>
<keyword evidence="2" id="KW-1185">Reference proteome</keyword>
<name>A0A4R3UZL3_ROSSA</name>
<evidence type="ECO:0000313" key="1">
    <source>
        <dbReference type="EMBL" id="TCU96313.1"/>
    </source>
</evidence>
<comment type="caution">
    <text evidence="1">The sequence shown here is derived from an EMBL/GenBank/DDBJ whole genome shotgun (WGS) entry which is preliminary data.</text>
</comment>
<gene>
    <name evidence="1" type="ORF">EV671_101380</name>
</gene>
<proteinExistence type="predicted"/>
<dbReference type="Proteomes" id="UP000295110">
    <property type="component" value="Unassembled WGS sequence"/>
</dbReference>
<accession>A0A4R3UZL3</accession>
<reference evidence="1 2" key="1">
    <citation type="submission" date="2019-03" db="EMBL/GenBank/DDBJ databases">
        <title>Genomic Encyclopedia of Type Strains, Phase IV (KMG-IV): sequencing the most valuable type-strain genomes for metagenomic binning, comparative biology and taxonomic classification.</title>
        <authorList>
            <person name="Goeker M."/>
        </authorList>
    </citation>
    <scope>NUCLEOTIDE SEQUENCE [LARGE SCALE GENOMIC DNA]</scope>
    <source>
        <strain evidence="1 2">DSM 654</strain>
    </source>
</reference>
<protein>
    <submittedName>
        <fullName evidence="1">Uncharacterized protein</fullName>
    </submittedName>
</protein>